<dbReference type="Gene3D" id="1.10.1040.10">
    <property type="entry name" value="N-(1-d-carboxylethyl)-l-norvaline Dehydrogenase, domain 2"/>
    <property type="match status" value="1"/>
</dbReference>
<dbReference type="PROSITE" id="PS51257">
    <property type="entry name" value="PROKAR_LIPOPROTEIN"/>
    <property type="match status" value="1"/>
</dbReference>
<dbReference type="GeneID" id="59237697"/>
<protein>
    <recommendedName>
        <fullName evidence="1">Ketopantoate reductase C-terminal domain-containing protein</fullName>
    </recommendedName>
</protein>
<accession>A0A7H9B7I1</accession>
<dbReference type="SUPFAM" id="SSF48179">
    <property type="entry name" value="6-phosphogluconate dehydrogenase C-terminal domain-like"/>
    <property type="match status" value="1"/>
</dbReference>
<organism evidence="2 3">
    <name type="scientific">Zygotorulaspora mrakii</name>
    <name type="common">Zygosaccharomyces mrakii</name>
    <dbReference type="NCBI Taxonomy" id="42260"/>
    <lineage>
        <taxon>Eukaryota</taxon>
        <taxon>Fungi</taxon>
        <taxon>Dikarya</taxon>
        <taxon>Ascomycota</taxon>
        <taxon>Saccharomycotina</taxon>
        <taxon>Saccharomycetes</taxon>
        <taxon>Saccharomycetales</taxon>
        <taxon>Saccharomycetaceae</taxon>
        <taxon>Zygotorulaspora</taxon>
    </lineage>
</organism>
<feature type="domain" description="Ketopantoate reductase C-terminal" evidence="1">
    <location>
        <begin position="230"/>
        <end position="364"/>
    </location>
</feature>
<proteinExistence type="predicted"/>
<dbReference type="PANTHER" id="PTHR43765:SF4">
    <property type="entry name" value="CYTOCHROME B TRANSLATIONAL ACTIVATOR PROTEIN CBS2"/>
    <property type="match status" value="1"/>
</dbReference>
<name>A0A7H9B7I1_ZYGMR</name>
<dbReference type="InterPro" id="IPR008927">
    <property type="entry name" value="6-PGluconate_DH-like_C_sf"/>
</dbReference>
<dbReference type="InterPro" id="IPR013752">
    <property type="entry name" value="KPA_reductase"/>
</dbReference>
<dbReference type="AlphaFoldDB" id="A0A7H9B7I1"/>
<dbReference type="GO" id="GO:0050661">
    <property type="term" value="F:NADP binding"/>
    <property type="evidence" value="ECO:0007669"/>
    <property type="project" value="TreeGrafter"/>
</dbReference>
<dbReference type="PANTHER" id="PTHR43765">
    <property type="entry name" value="2-DEHYDROPANTOATE 2-REDUCTASE-RELATED"/>
    <property type="match status" value="1"/>
</dbReference>
<sequence>MGTVPRIYSVVNTPIASILACEIAILPNQPPVPQVVLLLNDHKKLNRFLDNDSKIIIDRNKGKNIHQTQFMAAYLPPVYSTGKIATIDNLIVSGQHSKNIVSSVRKYLHCLNAGSNLFLLNPPFGAIEHLYRNLWTTSESRPNLFVGISMKREANLVSVSDEFRLKLKCSGISMRVSPVPRDFASYSHESGVNALEELRHENDMLKLLDATAHNPNPIASISPLFYSYGDLLLIRLERLIVESCIEPLAALFGCRYTGELLQTPKSKDLILKLINEQVWILKCAQPFLTNMPSFHVAMDTGRLYELILKELRDKPKLRSQLNHSLNQLNQSNINQLTGYFVQLANYKKLDCRWNEVITGLVKGKAGIAKHRSLNYKYL</sequence>
<dbReference type="Pfam" id="PF08546">
    <property type="entry name" value="ApbA_C"/>
    <property type="match status" value="1"/>
</dbReference>
<dbReference type="EMBL" id="CP058609">
    <property type="protein sequence ID" value="QLG73939.1"/>
    <property type="molecule type" value="Genomic_DNA"/>
</dbReference>
<evidence type="ECO:0000313" key="2">
    <source>
        <dbReference type="EMBL" id="QLG73939.1"/>
    </source>
</evidence>
<evidence type="ECO:0000313" key="3">
    <source>
        <dbReference type="Proteomes" id="UP000509704"/>
    </source>
</evidence>
<evidence type="ECO:0000259" key="1">
    <source>
        <dbReference type="Pfam" id="PF08546"/>
    </source>
</evidence>
<dbReference type="GO" id="GO:0008677">
    <property type="term" value="F:2-dehydropantoate 2-reductase activity"/>
    <property type="evidence" value="ECO:0007669"/>
    <property type="project" value="TreeGrafter"/>
</dbReference>
<dbReference type="GO" id="GO:0005739">
    <property type="term" value="C:mitochondrion"/>
    <property type="evidence" value="ECO:0007669"/>
    <property type="project" value="TreeGrafter"/>
</dbReference>
<keyword evidence="3" id="KW-1185">Reference proteome</keyword>
<dbReference type="InterPro" id="IPR013328">
    <property type="entry name" value="6PGD_dom2"/>
</dbReference>
<dbReference type="OrthoDB" id="73846at2759"/>
<dbReference type="InterPro" id="IPR050838">
    <property type="entry name" value="Ketopantoate_reductase"/>
</dbReference>
<dbReference type="Proteomes" id="UP000509704">
    <property type="component" value="Chromosome 6"/>
</dbReference>
<dbReference type="KEGG" id="zmk:HG535_0F04510"/>
<dbReference type="RefSeq" id="XP_037145664.1">
    <property type="nucleotide sequence ID" value="XM_037289769.1"/>
</dbReference>
<reference evidence="2 3" key="1">
    <citation type="submission" date="2020-07" db="EMBL/GenBank/DDBJ databases">
        <title>The yeast mating-type switching endonuclease HO is a domesticated member of an unorthodox homing genetic element family.</title>
        <authorList>
            <person name="Coughlan A.Y."/>
            <person name="Lombardi L."/>
            <person name="Braun-Galleani S."/>
            <person name="Martos A.R."/>
            <person name="Galeote V."/>
            <person name="Bigey F."/>
            <person name="Dequin S."/>
            <person name="Byrne K.P."/>
            <person name="Wolfe K.H."/>
        </authorList>
    </citation>
    <scope>NUCLEOTIDE SEQUENCE [LARGE SCALE GENOMIC DNA]</scope>
    <source>
        <strain evidence="2 3">NRRL Y-6702</strain>
    </source>
</reference>
<gene>
    <name evidence="2" type="ORF">HG535_0F04510</name>
</gene>